<reference evidence="3 4" key="1">
    <citation type="submission" date="2022-11" db="EMBL/GenBank/DDBJ databases">
        <title>Minimal conservation of predation-associated metabolite biosynthetic gene clusters underscores biosynthetic potential of Myxococcota including descriptions for ten novel species: Archangium lansinium sp. nov., Myxococcus landrumus sp. nov., Nannocystis bai.</title>
        <authorList>
            <person name="Ahearne A."/>
            <person name="Stevens C."/>
            <person name="Dowd S."/>
        </authorList>
    </citation>
    <scope>NUCLEOTIDE SEQUENCE [LARGE SCALE GENOMIC DNA]</scope>
    <source>
        <strain evidence="3 4">BB15-2</strain>
    </source>
</reference>
<accession>A0ABT5EBN6</accession>
<name>A0ABT5EBN6_9BACT</name>
<keyword evidence="2" id="KW-0732">Signal</keyword>
<dbReference type="RefSeq" id="WP_272091386.1">
    <property type="nucleotide sequence ID" value="NZ_JAQNDL010000004.1"/>
</dbReference>
<sequence length="385" mass="39474">MLRRATSLALVPALACGPSLAQLERGHHYGEAICGAREGAFPEGQVAKVIREALDPAVHVAAVPHAQLVAALGDDAPELQRFVLLRITHDSNTIPLDYFTASFTLRSDRPFGATPNAAGEPTPTNATPPGPTPADATSDSSAAVATTNHAPPGSTPADAKGGPTTEPKGDPSIGPTTDAMRDTSTGPTTADPSGASPLLAAQAQKRVALQPADLPQLAAVFGERLPGSRTVGPGAVESALHVVGVVSGVVVGIASLGLLGRSLRNRPGPRAHTEYPTDAELRRAAPRAARLFDAVSHLQASCPVRPGARCHTLVLAPRPSDASAELALAVNLRYHSGRGEACGFAGLDETLEIALPPGPTLEARLHAAFGDDMRRLVVSATPSSP</sequence>
<comment type="caution">
    <text evidence="3">The sequence shown here is derived from an EMBL/GenBank/DDBJ whole genome shotgun (WGS) entry which is preliminary data.</text>
</comment>
<protein>
    <submittedName>
        <fullName evidence="3">Uncharacterized protein</fullName>
    </submittedName>
</protein>
<organism evidence="3 4">
    <name type="scientific">Nannocystis bainbridge</name>
    <dbReference type="NCBI Taxonomy" id="2995303"/>
    <lineage>
        <taxon>Bacteria</taxon>
        <taxon>Pseudomonadati</taxon>
        <taxon>Myxococcota</taxon>
        <taxon>Polyangia</taxon>
        <taxon>Nannocystales</taxon>
        <taxon>Nannocystaceae</taxon>
        <taxon>Nannocystis</taxon>
    </lineage>
</organism>
<feature type="compositionally biased region" description="Low complexity" evidence="1">
    <location>
        <begin position="133"/>
        <end position="147"/>
    </location>
</feature>
<feature type="compositionally biased region" description="Low complexity" evidence="1">
    <location>
        <begin position="112"/>
        <end position="125"/>
    </location>
</feature>
<proteinExistence type="predicted"/>
<keyword evidence="4" id="KW-1185">Reference proteome</keyword>
<dbReference type="EMBL" id="JAQNDL010000004">
    <property type="protein sequence ID" value="MDC0722848.1"/>
    <property type="molecule type" value="Genomic_DNA"/>
</dbReference>
<feature type="signal peptide" evidence="2">
    <location>
        <begin position="1"/>
        <end position="21"/>
    </location>
</feature>
<dbReference type="Proteomes" id="UP001221686">
    <property type="component" value="Unassembled WGS sequence"/>
</dbReference>
<evidence type="ECO:0000313" key="3">
    <source>
        <dbReference type="EMBL" id="MDC0722848.1"/>
    </source>
</evidence>
<feature type="chain" id="PRO_5047019733" evidence="2">
    <location>
        <begin position="22"/>
        <end position="385"/>
    </location>
</feature>
<gene>
    <name evidence="3" type="ORF">POL25_38515</name>
</gene>
<evidence type="ECO:0000256" key="2">
    <source>
        <dbReference type="SAM" id="SignalP"/>
    </source>
</evidence>
<feature type="region of interest" description="Disordered" evidence="1">
    <location>
        <begin position="110"/>
        <end position="195"/>
    </location>
</feature>
<evidence type="ECO:0000256" key="1">
    <source>
        <dbReference type="SAM" id="MobiDB-lite"/>
    </source>
</evidence>
<feature type="compositionally biased region" description="Polar residues" evidence="1">
    <location>
        <begin position="182"/>
        <end position="191"/>
    </location>
</feature>
<evidence type="ECO:0000313" key="4">
    <source>
        <dbReference type="Proteomes" id="UP001221686"/>
    </source>
</evidence>